<comment type="caution">
    <text evidence="7">The sequence shown here is derived from an EMBL/GenBank/DDBJ whole genome shotgun (WGS) entry which is preliminary data.</text>
</comment>
<gene>
    <name evidence="7" type="primary">GPX2</name>
    <name evidence="7" type="ORF">H4R18_000189</name>
</gene>
<dbReference type="InterPro" id="IPR000889">
    <property type="entry name" value="Glutathione_peroxidase"/>
</dbReference>
<keyword evidence="2 6" id="KW-0575">Peroxidase</keyword>
<dbReference type="EMBL" id="JANBUL010000005">
    <property type="protein sequence ID" value="KAJ2785974.1"/>
    <property type="molecule type" value="Genomic_DNA"/>
</dbReference>
<dbReference type="InterPro" id="IPR036249">
    <property type="entry name" value="Thioredoxin-like_sf"/>
</dbReference>
<evidence type="ECO:0000256" key="1">
    <source>
        <dbReference type="ARBA" id="ARBA00006926"/>
    </source>
</evidence>
<dbReference type="InterPro" id="IPR029760">
    <property type="entry name" value="GPX_CS"/>
</dbReference>
<dbReference type="Pfam" id="PF00255">
    <property type="entry name" value="GSHPx"/>
    <property type="match status" value="1"/>
</dbReference>
<keyword evidence="8" id="KW-1185">Reference proteome</keyword>
<dbReference type="PROSITE" id="PS00460">
    <property type="entry name" value="GLUTATHIONE_PEROXID_1"/>
    <property type="match status" value="1"/>
</dbReference>
<comment type="similarity">
    <text evidence="1 6">Belongs to the glutathione peroxidase family.</text>
</comment>
<dbReference type="PRINTS" id="PR01011">
    <property type="entry name" value="GLUTPROXDASE"/>
</dbReference>
<dbReference type="PROSITE" id="PS00763">
    <property type="entry name" value="GLUTATHIONE_PEROXID_2"/>
    <property type="match status" value="1"/>
</dbReference>
<dbReference type="PANTHER" id="PTHR11592:SF78">
    <property type="entry name" value="GLUTATHIONE PEROXIDASE"/>
    <property type="match status" value="1"/>
</dbReference>
<dbReference type="SUPFAM" id="SSF52833">
    <property type="entry name" value="Thioredoxin-like"/>
    <property type="match status" value="1"/>
</dbReference>
<dbReference type="GO" id="GO:0140824">
    <property type="term" value="F:thioredoxin-dependent peroxiredoxin activity"/>
    <property type="evidence" value="ECO:0007669"/>
    <property type="project" value="UniProtKB-EC"/>
</dbReference>
<dbReference type="CDD" id="cd00340">
    <property type="entry name" value="GSH_Peroxidase"/>
    <property type="match status" value="1"/>
</dbReference>
<name>A0A9W8HLW8_9FUNG</name>
<organism evidence="7 8">
    <name type="scientific">Coemansia javaensis</name>
    <dbReference type="NCBI Taxonomy" id="2761396"/>
    <lineage>
        <taxon>Eukaryota</taxon>
        <taxon>Fungi</taxon>
        <taxon>Fungi incertae sedis</taxon>
        <taxon>Zoopagomycota</taxon>
        <taxon>Kickxellomycotina</taxon>
        <taxon>Kickxellomycetes</taxon>
        <taxon>Kickxellales</taxon>
        <taxon>Kickxellaceae</taxon>
        <taxon>Coemansia</taxon>
    </lineage>
</organism>
<dbReference type="AlphaFoldDB" id="A0A9W8HLW8"/>
<dbReference type="GO" id="GO:0034599">
    <property type="term" value="P:cellular response to oxidative stress"/>
    <property type="evidence" value="ECO:0007669"/>
    <property type="project" value="TreeGrafter"/>
</dbReference>
<evidence type="ECO:0000256" key="4">
    <source>
        <dbReference type="ARBA" id="ARBA00049091"/>
    </source>
</evidence>
<feature type="active site" evidence="5">
    <location>
        <position position="38"/>
    </location>
</feature>
<dbReference type="InterPro" id="IPR029759">
    <property type="entry name" value="GPX_AS"/>
</dbReference>
<evidence type="ECO:0000256" key="6">
    <source>
        <dbReference type="RuleBase" id="RU000499"/>
    </source>
</evidence>
<dbReference type="OrthoDB" id="446890at2759"/>
<comment type="catalytic activity">
    <reaction evidence="4">
        <text>a hydroperoxide + [thioredoxin]-dithiol = an alcohol + [thioredoxin]-disulfide + H2O</text>
        <dbReference type="Rhea" id="RHEA:62620"/>
        <dbReference type="Rhea" id="RHEA-COMP:10698"/>
        <dbReference type="Rhea" id="RHEA-COMP:10700"/>
        <dbReference type="ChEBI" id="CHEBI:15377"/>
        <dbReference type="ChEBI" id="CHEBI:29950"/>
        <dbReference type="ChEBI" id="CHEBI:30879"/>
        <dbReference type="ChEBI" id="CHEBI:35924"/>
        <dbReference type="ChEBI" id="CHEBI:50058"/>
        <dbReference type="EC" id="1.11.1.24"/>
    </reaction>
</comment>
<dbReference type="PANTHER" id="PTHR11592">
    <property type="entry name" value="GLUTATHIONE PEROXIDASE"/>
    <property type="match status" value="1"/>
</dbReference>
<reference evidence="7" key="1">
    <citation type="submission" date="2022-07" db="EMBL/GenBank/DDBJ databases">
        <title>Phylogenomic reconstructions and comparative analyses of Kickxellomycotina fungi.</title>
        <authorList>
            <person name="Reynolds N.K."/>
            <person name="Stajich J.E."/>
            <person name="Barry K."/>
            <person name="Grigoriev I.V."/>
            <person name="Crous P."/>
            <person name="Smith M.E."/>
        </authorList>
    </citation>
    <scope>NUCLEOTIDE SEQUENCE</scope>
    <source>
        <strain evidence="7">NBRC 105414</strain>
    </source>
</reference>
<evidence type="ECO:0000256" key="3">
    <source>
        <dbReference type="ARBA" id="ARBA00023002"/>
    </source>
</evidence>
<evidence type="ECO:0000256" key="2">
    <source>
        <dbReference type="ARBA" id="ARBA00022559"/>
    </source>
</evidence>
<dbReference type="FunFam" id="3.40.30.10:FF:000010">
    <property type="entry name" value="Glutathione peroxidase"/>
    <property type="match status" value="1"/>
</dbReference>
<dbReference type="PIRSF" id="PIRSF000303">
    <property type="entry name" value="Glutathion_perox"/>
    <property type="match status" value="1"/>
</dbReference>
<evidence type="ECO:0000313" key="7">
    <source>
        <dbReference type="EMBL" id="KAJ2785974.1"/>
    </source>
</evidence>
<dbReference type="Gene3D" id="3.40.30.10">
    <property type="entry name" value="Glutaredoxin"/>
    <property type="match status" value="1"/>
</dbReference>
<sequence>MANEAFYKLAFKTLAGHDYPFEQLRGKVVLIVNVASRCGFTPQYKELEELHKTYAEHGLVVLGFPSNQFGRQEPGDAEQIQQFCQKNYGVSFTIMEKSDVNGEHENPVFALLKQERPGILGLKRIKWNFEKFLVGRSGAVVGRWASTTSPKSLVPEIQRELDASG</sequence>
<protein>
    <recommendedName>
        <fullName evidence="6">Glutathione peroxidase</fullName>
    </recommendedName>
</protein>
<dbReference type="Proteomes" id="UP001140217">
    <property type="component" value="Unassembled WGS sequence"/>
</dbReference>
<proteinExistence type="inferred from homology"/>
<evidence type="ECO:0000256" key="5">
    <source>
        <dbReference type="PIRSR" id="PIRSR000303-1"/>
    </source>
</evidence>
<evidence type="ECO:0000313" key="8">
    <source>
        <dbReference type="Proteomes" id="UP001140217"/>
    </source>
</evidence>
<accession>A0A9W8HLW8</accession>
<keyword evidence="3 6" id="KW-0560">Oxidoreductase</keyword>
<dbReference type="PROSITE" id="PS51355">
    <property type="entry name" value="GLUTATHIONE_PEROXID_3"/>
    <property type="match status" value="1"/>
</dbReference>